<proteinExistence type="predicted"/>
<evidence type="ECO:0000256" key="1">
    <source>
        <dbReference type="SAM" id="MobiDB-lite"/>
    </source>
</evidence>
<dbReference type="InterPro" id="IPR023267">
    <property type="entry name" value="RCMT"/>
</dbReference>
<accession>A0A0C2HBK9</accession>
<evidence type="ECO:0000313" key="2">
    <source>
        <dbReference type="EMBL" id="KIH66856.1"/>
    </source>
</evidence>
<dbReference type="GO" id="GO:0016428">
    <property type="term" value="F:tRNA (cytidine-5-)-methyltransferase activity"/>
    <property type="evidence" value="ECO:0007669"/>
    <property type="project" value="TreeGrafter"/>
</dbReference>
<gene>
    <name evidence="2" type="ORF">ANCDUO_02811</name>
</gene>
<feature type="region of interest" description="Disordered" evidence="1">
    <location>
        <begin position="1"/>
        <end position="23"/>
    </location>
</feature>
<keyword evidence="3" id="KW-1185">Reference proteome</keyword>
<name>A0A0C2HBK9_9BILA</name>
<protein>
    <submittedName>
        <fullName evidence="2">Uncharacterized protein</fullName>
    </submittedName>
</protein>
<sequence length="71" mass="8587">MGRNFQKKRKRLGMKPKEGQHKPYKDIVKENEKYWNFYKAQNLIPEDEWDAFCDALRTDLPVSFRVQGCHK</sequence>
<dbReference type="PANTHER" id="PTHR22808">
    <property type="entry name" value="NCL1 YEAST -RELATED NOL1/NOP2/FMU SUN DOMAIN-CONTAINING"/>
    <property type="match status" value="1"/>
</dbReference>
<feature type="compositionally biased region" description="Basic residues" evidence="1">
    <location>
        <begin position="1"/>
        <end position="14"/>
    </location>
</feature>
<dbReference type="GO" id="GO:0000049">
    <property type="term" value="F:tRNA binding"/>
    <property type="evidence" value="ECO:0007669"/>
    <property type="project" value="TreeGrafter"/>
</dbReference>
<dbReference type="GO" id="GO:0030488">
    <property type="term" value="P:tRNA methylation"/>
    <property type="evidence" value="ECO:0007669"/>
    <property type="project" value="TreeGrafter"/>
</dbReference>
<dbReference type="OrthoDB" id="16281at2759"/>
<dbReference type="Proteomes" id="UP000054047">
    <property type="component" value="Unassembled WGS sequence"/>
</dbReference>
<organism evidence="2 3">
    <name type="scientific">Ancylostoma duodenale</name>
    <dbReference type="NCBI Taxonomy" id="51022"/>
    <lineage>
        <taxon>Eukaryota</taxon>
        <taxon>Metazoa</taxon>
        <taxon>Ecdysozoa</taxon>
        <taxon>Nematoda</taxon>
        <taxon>Chromadorea</taxon>
        <taxon>Rhabditida</taxon>
        <taxon>Rhabditina</taxon>
        <taxon>Rhabditomorpha</taxon>
        <taxon>Strongyloidea</taxon>
        <taxon>Ancylostomatidae</taxon>
        <taxon>Ancylostomatinae</taxon>
        <taxon>Ancylostoma</taxon>
    </lineage>
</organism>
<dbReference type="AlphaFoldDB" id="A0A0C2HBK9"/>
<dbReference type="GO" id="GO:0005634">
    <property type="term" value="C:nucleus"/>
    <property type="evidence" value="ECO:0007669"/>
    <property type="project" value="TreeGrafter"/>
</dbReference>
<dbReference type="EMBL" id="KN726934">
    <property type="protein sequence ID" value="KIH66856.1"/>
    <property type="molecule type" value="Genomic_DNA"/>
</dbReference>
<reference evidence="2 3" key="1">
    <citation type="submission" date="2013-12" db="EMBL/GenBank/DDBJ databases">
        <title>Draft genome of the parsitic nematode Ancylostoma duodenale.</title>
        <authorList>
            <person name="Mitreva M."/>
        </authorList>
    </citation>
    <scope>NUCLEOTIDE SEQUENCE [LARGE SCALE GENOMIC DNA]</scope>
    <source>
        <strain evidence="2 3">Zhejiang</strain>
    </source>
</reference>
<dbReference type="GO" id="GO:0005737">
    <property type="term" value="C:cytoplasm"/>
    <property type="evidence" value="ECO:0007669"/>
    <property type="project" value="TreeGrafter"/>
</dbReference>
<dbReference type="PANTHER" id="PTHR22808:SF1">
    <property type="entry name" value="RNA CYTOSINE-C(5)-METHYLTRANSFERASE NSUN2-RELATED"/>
    <property type="match status" value="1"/>
</dbReference>
<evidence type="ECO:0000313" key="3">
    <source>
        <dbReference type="Proteomes" id="UP000054047"/>
    </source>
</evidence>